<dbReference type="Proteomes" id="UP001165065">
    <property type="component" value="Unassembled WGS sequence"/>
</dbReference>
<evidence type="ECO:0000313" key="7">
    <source>
        <dbReference type="EMBL" id="GMI45631.1"/>
    </source>
</evidence>
<keyword evidence="3" id="KW-0812">Transmembrane</keyword>
<comment type="similarity">
    <text evidence="2 6">Belongs to the peroxisomal membrane protein PXMP2/4 family.</text>
</comment>
<evidence type="ECO:0000313" key="8">
    <source>
        <dbReference type="Proteomes" id="UP001165065"/>
    </source>
</evidence>
<evidence type="ECO:0008006" key="9">
    <source>
        <dbReference type="Google" id="ProtNLM"/>
    </source>
</evidence>
<protein>
    <recommendedName>
        <fullName evidence="9">Peroxisomal membrane protein 2</fullName>
    </recommendedName>
</protein>
<dbReference type="PANTHER" id="PTHR11266">
    <property type="entry name" value="PEROXISOMAL MEMBRANE PROTEIN 2, PXMP2 MPV17"/>
    <property type="match status" value="1"/>
</dbReference>
<comment type="subcellular location">
    <subcellularLocation>
        <location evidence="1">Membrane</location>
        <topology evidence="1">Multi-pass membrane protein</topology>
    </subcellularLocation>
</comment>
<evidence type="ECO:0000256" key="6">
    <source>
        <dbReference type="RuleBase" id="RU363053"/>
    </source>
</evidence>
<name>A0A9W7GGQ4_9STRA</name>
<dbReference type="AlphaFoldDB" id="A0A9W7GGQ4"/>
<dbReference type="InterPro" id="IPR007248">
    <property type="entry name" value="Mpv17_PMP22"/>
</dbReference>
<gene>
    <name evidence="7" type="ORF">TrCOL_g13785</name>
</gene>
<evidence type="ECO:0000256" key="4">
    <source>
        <dbReference type="ARBA" id="ARBA00022989"/>
    </source>
</evidence>
<dbReference type="OrthoDB" id="860at2759"/>
<comment type="caution">
    <text evidence="7">The sequence shown here is derived from an EMBL/GenBank/DDBJ whole genome shotgun (WGS) entry which is preliminary data.</text>
</comment>
<proteinExistence type="inferred from homology"/>
<dbReference type="GO" id="GO:0016020">
    <property type="term" value="C:membrane"/>
    <property type="evidence" value="ECO:0007669"/>
    <property type="project" value="UniProtKB-SubCell"/>
</dbReference>
<evidence type="ECO:0000256" key="5">
    <source>
        <dbReference type="ARBA" id="ARBA00023136"/>
    </source>
</evidence>
<evidence type="ECO:0000256" key="1">
    <source>
        <dbReference type="ARBA" id="ARBA00004141"/>
    </source>
</evidence>
<organism evidence="7 8">
    <name type="scientific">Triparma columacea</name>
    <dbReference type="NCBI Taxonomy" id="722753"/>
    <lineage>
        <taxon>Eukaryota</taxon>
        <taxon>Sar</taxon>
        <taxon>Stramenopiles</taxon>
        <taxon>Ochrophyta</taxon>
        <taxon>Bolidophyceae</taxon>
        <taxon>Parmales</taxon>
        <taxon>Triparmaceae</taxon>
        <taxon>Triparma</taxon>
    </lineage>
</organism>
<keyword evidence="5" id="KW-0472">Membrane</keyword>
<dbReference type="GO" id="GO:0005737">
    <property type="term" value="C:cytoplasm"/>
    <property type="evidence" value="ECO:0007669"/>
    <property type="project" value="TreeGrafter"/>
</dbReference>
<dbReference type="EMBL" id="BRYA01000259">
    <property type="protein sequence ID" value="GMI45631.1"/>
    <property type="molecule type" value="Genomic_DNA"/>
</dbReference>
<sequence length="254" mass="28626">MYNPTKGNLGAPSFGPGSALSDPASQRLLNLFLLFSCFSYALYTVVTIDSETSRGWTLQESLYRMPYDNWRNYEDALEVAPMETKTAINVVIYLLGDWLSQTIFKKEDPLKFDAMRTLKNGLIGACFGPAVHLYYEWSDFILPVEVGFNRLYKILMDQTLYLGVKCSIYIAFVGLLNGEGPAEVSGAVKDRIKPIMSTAWKFWPLVHCCTYSVIPARHRVLWVNCVDLFWNAILASLSRGGEGGDMIGEEVEER</sequence>
<evidence type="ECO:0000256" key="2">
    <source>
        <dbReference type="ARBA" id="ARBA00006824"/>
    </source>
</evidence>
<dbReference type="Pfam" id="PF04117">
    <property type="entry name" value="Mpv17_PMP22"/>
    <property type="match status" value="1"/>
</dbReference>
<keyword evidence="4" id="KW-1133">Transmembrane helix</keyword>
<dbReference type="PANTHER" id="PTHR11266:SF121">
    <property type="entry name" value="OS09G0315000 PROTEIN"/>
    <property type="match status" value="1"/>
</dbReference>
<evidence type="ECO:0000256" key="3">
    <source>
        <dbReference type="ARBA" id="ARBA00022692"/>
    </source>
</evidence>
<accession>A0A9W7GGQ4</accession>
<reference evidence="8" key="1">
    <citation type="journal article" date="2023" name="Commun. Biol.">
        <title>Genome analysis of Parmales, the sister group of diatoms, reveals the evolutionary specialization of diatoms from phago-mixotrophs to photoautotrophs.</title>
        <authorList>
            <person name="Ban H."/>
            <person name="Sato S."/>
            <person name="Yoshikawa S."/>
            <person name="Yamada K."/>
            <person name="Nakamura Y."/>
            <person name="Ichinomiya M."/>
            <person name="Sato N."/>
            <person name="Blanc-Mathieu R."/>
            <person name="Endo H."/>
            <person name="Kuwata A."/>
            <person name="Ogata H."/>
        </authorList>
    </citation>
    <scope>NUCLEOTIDE SEQUENCE [LARGE SCALE GENOMIC DNA]</scope>
</reference>
<keyword evidence="8" id="KW-1185">Reference proteome</keyword>